<reference evidence="1 2" key="1">
    <citation type="journal article" date="2015" name="Sci. Rep.">
        <title>The power of single molecule real-time sequencing technology in the de novo assembly of a eukaryotic genome.</title>
        <authorList>
            <person name="Sakai H."/>
            <person name="Naito K."/>
            <person name="Ogiso-Tanaka E."/>
            <person name="Takahashi Y."/>
            <person name="Iseki K."/>
            <person name="Muto C."/>
            <person name="Satou K."/>
            <person name="Teruya K."/>
            <person name="Shiroma A."/>
            <person name="Shimoji M."/>
            <person name="Hirano T."/>
            <person name="Itoh T."/>
            <person name="Kaga A."/>
            <person name="Tomooka N."/>
        </authorList>
    </citation>
    <scope>NUCLEOTIDE SEQUENCE [LARGE SCALE GENOMIC DNA]</scope>
    <source>
        <strain evidence="2">cv. Shumari</strain>
    </source>
</reference>
<protein>
    <submittedName>
        <fullName evidence="1">Uncharacterized protein</fullName>
    </submittedName>
</protein>
<organism evidence="1 2">
    <name type="scientific">Vigna angularis var. angularis</name>
    <dbReference type="NCBI Taxonomy" id="157739"/>
    <lineage>
        <taxon>Eukaryota</taxon>
        <taxon>Viridiplantae</taxon>
        <taxon>Streptophyta</taxon>
        <taxon>Embryophyta</taxon>
        <taxon>Tracheophyta</taxon>
        <taxon>Spermatophyta</taxon>
        <taxon>Magnoliopsida</taxon>
        <taxon>eudicotyledons</taxon>
        <taxon>Gunneridae</taxon>
        <taxon>Pentapetalae</taxon>
        <taxon>rosids</taxon>
        <taxon>fabids</taxon>
        <taxon>Fabales</taxon>
        <taxon>Fabaceae</taxon>
        <taxon>Papilionoideae</taxon>
        <taxon>50 kb inversion clade</taxon>
        <taxon>NPAAA clade</taxon>
        <taxon>indigoferoid/millettioid clade</taxon>
        <taxon>Phaseoleae</taxon>
        <taxon>Vigna</taxon>
    </lineage>
</organism>
<dbReference type="EMBL" id="AP015037">
    <property type="protein sequence ID" value="BAT83765.1"/>
    <property type="molecule type" value="Genomic_DNA"/>
</dbReference>
<proteinExistence type="predicted"/>
<evidence type="ECO:0000313" key="2">
    <source>
        <dbReference type="Proteomes" id="UP000291084"/>
    </source>
</evidence>
<name>A0A0S3RT36_PHAAN</name>
<evidence type="ECO:0000313" key="1">
    <source>
        <dbReference type="EMBL" id="BAT83765.1"/>
    </source>
</evidence>
<dbReference type="AlphaFoldDB" id="A0A0S3RT36"/>
<accession>A0A0S3RT36</accession>
<gene>
    <name evidence="1" type="primary">Vigan.04G098300</name>
    <name evidence="1" type="ORF">VIGAN_04098300</name>
</gene>
<dbReference type="Proteomes" id="UP000291084">
    <property type="component" value="Chromosome 4"/>
</dbReference>
<keyword evidence="2" id="KW-1185">Reference proteome</keyword>
<sequence length="106" mass="12243">MFLSHLNSLLTLEDYQTPPTHAHITTPILFQRTRPSQPQIHNFESSSCIPVTDNNMLTIIRCATLILILPYSPIYLKEHFLHDNCNQQKITLEEPVSEVLYNLTKP</sequence>